<protein>
    <recommendedName>
        <fullName evidence="4">Nuclear transport factor 2 family protein</fullName>
    </recommendedName>
</protein>
<keyword evidence="3" id="KW-1185">Reference proteome</keyword>
<dbReference type="InterPro" id="IPR032710">
    <property type="entry name" value="NTF2-like_dom_sf"/>
</dbReference>
<dbReference type="Gene3D" id="3.10.450.50">
    <property type="match status" value="1"/>
</dbReference>
<keyword evidence="1" id="KW-0732">Signal</keyword>
<evidence type="ECO:0000256" key="1">
    <source>
        <dbReference type="SAM" id="SignalP"/>
    </source>
</evidence>
<proteinExistence type="predicted"/>
<dbReference type="EMBL" id="QDKG01000006">
    <property type="protein sequence ID" value="PVH24359.1"/>
    <property type="molecule type" value="Genomic_DNA"/>
</dbReference>
<evidence type="ECO:0000313" key="2">
    <source>
        <dbReference type="EMBL" id="PVH24359.1"/>
    </source>
</evidence>
<dbReference type="AlphaFoldDB" id="A0A2T8HFY8"/>
<feature type="signal peptide" evidence="1">
    <location>
        <begin position="1"/>
        <end position="22"/>
    </location>
</feature>
<gene>
    <name evidence="2" type="ORF">DC487_14860</name>
</gene>
<dbReference type="Proteomes" id="UP000245627">
    <property type="component" value="Unassembled WGS sequence"/>
</dbReference>
<evidence type="ECO:0000313" key="3">
    <source>
        <dbReference type="Proteomes" id="UP000245627"/>
    </source>
</evidence>
<reference evidence="2 3" key="1">
    <citation type="submission" date="2018-04" db="EMBL/GenBank/DDBJ databases">
        <title>Sphingobacterium cortibacter sp. nov.</title>
        <authorList>
            <person name="Li Y."/>
        </authorList>
    </citation>
    <scope>NUCLEOTIDE SEQUENCE [LARGE SCALE GENOMIC DNA]</scope>
    <source>
        <strain evidence="2 3">2c-3</strain>
    </source>
</reference>
<dbReference type="SUPFAM" id="SSF54427">
    <property type="entry name" value="NTF2-like"/>
    <property type="match status" value="1"/>
</dbReference>
<name>A0A2T8HFY8_9SPHI</name>
<organism evidence="2 3">
    <name type="scientific">Sphingobacterium corticibacter</name>
    <dbReference type="NCBI Taxonomy" id="2171749"/>
    <lineage>
        <taxon>Bacteria</taxon>
        <taxon>Pseudomonadati</taxon>
        <taxon>Bacteroidota</taxon>
        <taxon>Sphingobacteriia</taxon>
        <taxon>Sphingobacteriales</taxon>
        <taxon>Sphingobacteriaceae</taxon>
        <taxon>Sphingobacterium</taxon>
    </lineage>
</organism>
<dbReference type="InterPro" id="IPR039437">
    <property type="entry name" value="FrzH/put_lumazine-bd"/>
</dbReference>
<dbReference type="Pfam" id="PF12893">
    <property type="entry name" value="Lumazine_bd_2"/>
    <property type="match status" value="1"/>
</dbReference>
<sequence>MKKSITSIAAALLMIASFSSFAATPMHVVAPTASSNTLSAYVSSLTEGLNDFNNMIFAKDFEYRNAADRTEKKYNRKQYMQFLKQNKGLKFECTTTYEVLDETGNTSLAKVTMVFRDFTRVDYLTLHATNGGWKVSKVVTTYPTDKK</sequence>
<dbReference type="OrthoDB" id="764454at2"/>
<feature type="chain" id="PRO_5015713394" description="Nuclear transport factor 2 family protein" evidence="1">
    <location>
        <begin position="23"/>
        <end position="147"/>
    </location>
</feature>
<dbReference type="RefSeq" id="WP_116776757.1">
    <property type="nucleotide sequence ID" value="NZ_QDKG01000006.1"/>
</dbReference>
<accession>A0A2T8HFY8</accession>
<comment type="caution">
    <text evidence="2">The sequence shown here is derived from an EMBL/GenBank/DDBJ whole genome shotgun (WGS) entry which is preliminary data.</text>
</comment>
<evidence type="ECO:0008006" key="4">
    <source>
        <dbReference type="Google" id="ProtNLM"/>
    </source>
</evidence>